<dbReference type="OrthoDB" id="1014694at2"/>
<feature type="signal peptide" evidence="1">
    <location>
        <begin position="1"/>
        <end position="21"/>
    </location>
</feature>
<name>S6BPX5_METRE</name>
<protein>
    <recommendedName>
        <fullName evidence="4">Lipoprotein</fullName>
    </recommendedName>
</protein>
<evidence type="ECO:0000313" key="3">
    <source>
        <dbReference type="Proteomes" id="UP000015503"/>
    </source>
</evidence>
<organism evidence="2 3">
    <name type="scientific">Metapseudomonas resinovorans NBRC 106553</name>
    <dbReference type="NCBI Taxonomy" id="1245471"/>
    <lineage>
        <taxon>Bacteria</taxon>
        <taxon>Pseudomonadati</taxon>
        <taxon>Pseudomonadota</taxon>
        <taxon>Gammaproteobacteria</taxon>
        <taxon>Pseudomonadales</taxon>
        <taxon>Pseudomonadaceae</taxon>
        <taxon>Metapseudomonas</taxon>
    </lineage>
</organism>
<keyword evidence="1" id="KW-0732">Signal</keyword>
<dbReference type="InterPro" id="IPR008517">
    <property type="entry name" value="GNA1162-like"/>
</dbReference>
<evidence type="ECO:0000256" key="1">
    <source>
        <dbReference type="SAM" id="SignalP"/>
    </source>
</evidence>
<dbReference type="Proteomes" id="UP000015503">
    <property type="component" value="Chromosome"/>
</dbReference>
<evidence type="ECO:0008006" key="4">
    <source>
        <dbReference type="Google" id="ProtNLM"/>
    </source>
</evidence>
<feature type="chain" id="PRO_5004546454" description="Lipoprotein" evidence="1">
    <location>
        <begin position="22"/>
        <end position="219"/>
    </location>
</feature>
<dbReference type="STRING" id="1245471.PCA10_53270"/>
<dbReference type="eggNOG" id="COG4380">
    <property type="taxonomic scope" value="Bacteria"/>
</dbReference>
<dbReference type="Gene3D" id="3.40.50.10610">
    <property type="entry name" value="ABC-type transport auxiliary lipoprotein component"/>
    <property type="match status" value="1"/>
</dbReference>
<accession>S6BPX5</accession>
<dbReference type="RefSeq" id="WP_016495185.1">
    <property type="nucleotide sequence ID" value="NC_021499.1"/>
</dbReference>
<dbReference type="PATRIC" id="fig|1245471.3.peg.5411"/>
<gene>
    <name evidence="2" type="ORF">PCA10_53270</name>
</gene>
<keyword evidence="3" id="KW-1185">Reference proteome</keyword>
<dbReference type="EMBL" id="AP013068">
    <property type="protein sequence ID" value="BAN51059.1"/>
    <property type="molecule type" value="Genomic_DNA"/>
</dbReference>
<dbReference type="AlphaFoldDB" id="S6BPX5"/>
<dbReference type="HOGENOM" id="CLU_097432_1_0_6"/>
<reference evidence="2 3" key="1">
    <citation type="journal article" date="2013" name="Genome Announc.">
        <title>Complete Genome Sequence of the Carbazole Degrader Pseudomonas resinovorans Strain CA10 (NBRC 106553).</title>
        <authorList>
            <person name="Shintani M."/>
            <person name="Hosoyama A."/>
            <person name="Ohji S."/>
            <person name="Tsuchikane K."/>
            <person name="Takarada H."/>
            <person name="Yamazoe A."/>
            <person name="Fujita N."/>
            <person name="Nojiri H."/>
        </authorList>
    </citation>
    <scope>NUCLEOTIDE SEQUENCE [LARGE SCALE GENOMIC DNA]</scope>
    <source>
        <strain evidence="2 3">NBRC 106553</strain>
    </source>
</reference>
<evidence type="ECO:0000313" key="2">
    <source>
        <dbReference type="EMBL" id="BAN51059.1"/>
    </source>
</evidence>
<sequence length="219" mass="23184">MKFRLLKGVACVALAVMFAGCAEVRTIDYSAFKESRPRSVVVLPPLNESPDVQATYGLLSQVTVPLAEAGYYVLPVALVDETFRQNGLTASGDIHQVEPAKLREIFGADAALYLSVKEYGTSYKLIASETAVTVGARLVDTKTGVALWTGSARASSEENNQNSGGLVGMLVAAAVKQIISSVQEDAAYPIAGLAAGRLLLPRQPAGILHGPRSPKYMTD</sequence>
<dbReference type="PROSITE" id="PS51257">
    <property type="entry name" value="PROKAR_LIPOPROTEIN"/>
    <property type="match status" value="1"/>
</dbReference>
<dbReference type="Pfam" id="PF05643">
    <property type="entry name" value="GNA1162-like"/>
    <property type="match status" value="1"/>
</dbReference>
<proteinExistence type="predicted"/>
<dbReference type="KEGG" id="pre:PCA10_53270"/>